<dbReference type="AlphaFoldDB" id="A0A5A7TEC5"/>
<gene>
    <name evidence="5" type="ORF">E5676_scaffold95G00760</name>
    <name evidence="4" type="ORF">E6C27_scaffold67G001490</name>
</gene>
<evidence type="ECO:0000256" key="1">
    <source>
        <dbReference type="ARBA" id="ARBA00023268"/>
    </source>
</evidence>
<dbReference type="PANTHER" id="PTHR37984:SF5">
    <property type="entry name" value="PROTEIN NYNRIN-LIKE"/>
    <property type="match status" value="1"/>
</dbReference>
<dbReference type="PANTHER" id="PTHR37984">
    <property type="entry name" value="PROTEIN CBG26694"/>
    <property type="match status" value="1"/>
</dbReference>
<proteinExistence type="predicted"/>
<comment type="caution">
    <text evidence="4">The sequence shown here is derived from an EMBL/GenBank/DDBJ whole genome shotgun (WGS) entry which is preliminary data.</text>
</comment>
<dbReference type="Pfam" id="PF17919">
    <property type="entry name" value="RT_RNaseH_2"/>
    <property type="match status" value="1"/>
</dbReference>
<name>A0A5A7TEC5_CUCMM</name>
<sequence length="457" mass="52050">MLLFIIIFIWNPNPTKETLAANKFVATTFLHRQPPQVIASFRKPSGRVFSVFRHIVSPCSSIDDEAASVVVSLHLLRRLFFVNRQHLSRQREHEPVFEPPLRAPASFSREPFKFKGAGTMVVPKVISALKAMIEYLDVFPDELPRLPASREIDFVIELEPTTAPISRASYRMALTELKKKEGSMCLCIDYRDLNKVTIKNRYPLPRIDDLFDQLQGATVLSKIDLRSGYHQLRIRDSDISKTAFHSKYGHYEFILMSFGMTNAPVRLSMRSICIRDLETLRATKLYSKFSKCEFWLKKVSFLGHVVSSEGVSVDPAKIEIVTSWPRPSTVSAVRSFLGLAGYYRRFVEDFSCIASPLTQLTRKETPFVWSRTCESSFQELKQKLVTVPVLTMPDGSGNFMIYNDASKKGLGCVLMQQGKVVAYASRQLKSRVELPYPRSRVGSSSFCVEDMETLLIW</sequence>
<dbReference type="InterPro" id="IPR043128">
    <property type="entry name" value="Rev_trsase/Diguanyl_cyclase"/>
</dbReference>
<protein>
    <submittedName>
        <fullName evidence="4 5">Polyprotein, identical</fullName>
    </submittedName>
</protein>
<evidence type="ECO:0000259" key="3">
    <source>
        <dbReference type="Pfam" id="PF17919"/>
    </source>
</evidence>
<dbReference type="CDD" id="cd01647">
    <property type="entry name" value="RT_LTR"/>
    <property type="match status" value="1"/>
</dbReference>
<evidence type="ECO:0000313" key="4">
    <source>
        <dbReference type="EMBL" id="KAA0041784.1"/>
    </source>
</evidence>
<dbReference type="Gene3D" id="3.30.70.270">
    <property type="match status" value="3"/>
</dbReference>
<evidence type="ECO:0000313" key="5">
    <source>
        <dbReference type="EMBL" id="TYK27073.1"/>
    </source>
</evidence>
<accession>A0A5A7TEC5</accession>
<dbReference type="EMBL" id="SSTD01003134">
    <property type="protein sequence ID" value="TYK27073.1"/>
    <property type="molecule type" value="Genomic_DNA"/>
</dbReference>
<reference evidence="6 7" key="1">
    <citation type="submission" date="2019-08" db="EMBL/GenBank/DDBJ databases">
        <title>Draft genome sequences of two oriental melons (Cucumis melo L. var makuwa).</title>
        <authorList>
            <person name="Kwon S.-Y."/>
        </authorList>
    </citation>
    <scope>NUCLEOTIDE SEQUENCE [LARGE SCALE GENOMIC DNA]</scope>
    <source>
        <strain evidence="7">cv. Chang Bougi</strain>
        <strain evidence="6">cv. SW 3</strain>
        <tissue evidence="4">Leaf</tissue>
    </source>
</reference>
<organism evidence="4 6">
    <name type="scientific">Cucumis melo var. makuwa</name>
    <name type="common">Oriental melon</name>
    <dbReference type="NCBI Taxonomy" id="1194695"/>
    <lineage>
        <taxon>Eukaryota</taxon>
        <taxon>Viridiplantae</taxon>
        <taxon>Streptophyta</taxon>
        <taxon>Embryophyta</taxon>
        <taxon>Tracheophyta</taxon>
        <taxon>Spermatophyta</taxon>
        <taxon>Magnoliopsida</taxon>
        <taxon>eudicotyledons</taxon>
        <taxon>Gunneridae</taxon>
        <taxon>Pentapetalae</taxon>
        <taxon>rosids</taxon>
        <taxon>fabids</taxon>
        <taxon>Cucurbitales</taxon>
        <taxon>Cucurbitaceae</taxon>
        <taxon>Benincaseae</taxon>
        <taxon>Cucumis</taxon>
    </lineage>
</organism>
<dbReference type="SUPFAM" id="SSF56672">
    <property type="entry name" value="DNA/RNA polymerases"/>
    <property type="match status" value="1"/>
</dbReference>
<dbReference type="Gene3D" id="3.10.10.10">
    <property type="entry name" value="HIV Type 1 Reverse Transcriptase, subunit A, domain 1"/>
    <property type="match status" value="1"/>
</dbReference>
<dbReference type="Proteomes" id="UP000321393">
    <property type="component" value="Unassembled WGS sequence"/>
</dbReference>
<evidence type="ECO:0000313" key="6">
    <source>
        <dbReference type="Proteomes" id="UP000321393"/>
    </source>
</evidence>
<keyword evidence="1" id="KW-0511">Multifunctional enzyme</keyword>
<dbReference type="GO" id="GO:0003824">
    <property type="term" value="F:catalytic activity"/>
    <property type="evidence" value="ECO:0007669"/>
    <property type="project" value="UniProtKB-KW"/>
</dbReference>
<dbReference type="OrthoDB" id="5862884at2759"/>
<feature type="domain" description="Reverse transcriptase" evidence="2">
    <location>
        <begin position="179"/>
        <end position="265"/>
    </location>
</feature>
<dbReference type="InterPro" id="IPR000477">
    <property type="entry name" value="RT_dom"/>
</dbReference>
<evidence type="ECO:0000259" key="2">
    <source>
        <dbReference type="Pfam" id="PF00078"/>
    </source>
</evidence>
<dbReference type="FunFam" id="3.30.70.270:FF:000020">
    <property type="entry name" value="Transposon Tf2-6 polyprotein-like Protein"/>
    <property type="match status" value="1"/>
</dbReference>
<dbReference type="InterPro" id="IPR043502">
    <property type="entry name" value="DNA/RNA_pol_sf"/>
</dbReference>
<dbReference type="EMBL" id="SSTE01016227">
    <property type="protein sequence ID" value="KAA0041784.1"/>
    <property type="molecule type" value="Genomic_DNA"/>
</dbReference>
<evidence type="ECO:0000313" key="7">
    <source>
        <dbReference type="Proteomes" id="UP000321947"/>
    </source>
</evidence>
<feature type="domain" description="Reverse transcriptase/retrotransposon-derived protein RNase H-like" evidence="3">
    <location>
        <begin position="369"/>
        <end position="430"/>
    </location>
</feature>
<dbReference type="Proteomes" id="UP000321947">
    <property type="component" value="Unassembled WGS sequence"/>
</dbReference>
<dbReference type="Pfam" id="PF00078">
    <property type="entry name" value="RVT_1"/>
    <property type="match status" value="1"/>
</dbReference>
<dbReference type="InterPro" id="IPR050951">
    <property type="entry name" value="Retrovirus_Pol_polyprotein"/>
</dbReference>
<dbReference type="InterPro" id="IPR041577">
    <property type="entry name" value="RT_RNaseH_2"/>
</dbReference>